<dbReference type="PANTHER" id="PTHR11819">
    <property type="entry name" value="SOLUTE CARRIER FAMILY 5"/>
    <property type="match status" value="1"/>
</dbReference>
<dbReference type="PANTHER" id="PTHR11819:SF77">
    <property type="entry name" value="SODIUM_GLUCOSE COTRANSPORT PROTEIN"/>
    <property type="match status" value="1"/>
</dbReference>
<protein>
    <submittedName>
        <fullName evidence="8">Na+:solute symporter</fullName>
    </submittedName>
</protein>
<feature type="transmembrane region" description="Helical" evidence="7">
    <location>
        <begin position="295"/>
        <end position="318"/>
    </location>
</feature>
<dbReference type="Gene3D" id="1.20.1730.10">
    <property type="entry name" value="Sodium/glucose cotransporter"/>
    <property type="match status" value="1"/>
</dbReference>
<comment type="subcellular location">
    <subcellularLocation>
        <location evidence="1">Membrane</location>
        <topology evidence="1">Multi-pass membrane protein</topology>
    </subcellularLocation>
</comment>
<feature type="transmembrane region" description="Helical" evidence="7">
    <location>
        <begin position="391"/>
        <end position="410"/>
    </location>
</feature>
<feature type="transmembrane region" description="Helical" evidence="7">
    <location>
        <begin position="127"/>
        <end position="147"/>
    </location>
</feature>
<evidence type="ECO:0000256" key="1">
    <source>
        <dbReference type="ARBA" id="ARBA00004141"/>
    </source>
</evidence>
<comment type="similarity">
    <text evidence="2 6">Belongs to the sodium:solute symporter (SSF) (TC 2.A.21) family.</text>
</comment>
<evidence type="ECO:0000256" key="4">
    <source>
        <dbReference type="ARBA" id="ARBA00022989"/>
    </source>
</evidence>
<accession>A0A3E1F243</accession>
<gene>
    <name evidence="8" type="ORF">DXU93_02675</name>
</gene>
<feature type="transmembrane region" description="Helical" evidence="7">
    <location>
        <begin position="6"/>
        <end position="25"/>
    </location>
</feature>
<dbReference type="InterPro" id="IPR001734">
    <property type="entry name" value="Na/solute_symporter"/>
</dbReference>
<feature type="transmembrane region" description="Helical" evidence="7">
    <location>
        <begin position="416"/>
        <end position="437"/>
    </location>
</feature>
<sequence length="610" mass="67715">MTLSTFDYGIIFFFFALVIVIGIIVSKKSGKNSSEFFLSGRNMPWWLLGFSMVATTFSTDTPNFVTDVVRNKGVSGNWIWWAFLLTGLLTVFVYAKLWRKSNVKTDMEFYELRYGGKPARFLRGFRSIYLGFAFNVLAMAGVTLAAIKIGQVMLGLSSLEVVGIAGTITVLFSAIGGFRGVIYTDFILFFVAMAGSIGAAYYLVNLPEVGGLSNLIAHENVQDKIALLPSWSDKEKFITLLIIPLAVQWWSSWFPGGEPGGGGYIAQRMLAAKNENHAVGATFFFNVMHYALRPWPWIIVALVSLVVFPDIASIQAAFPNVEESKLGHDLAYSAMLTMLPSGLLGLVLASLGAAYMSTISTHLNWGSSYIVNDFYTQHIKKDASEKELVRVGRLSTVLLMLISTGLALLLNNALQLFDIIIMFGAGTGMVFILRWFWSRINAWSEITAMFVSGIISILLNFTSLGAYLFGQTLENGQLQEGVFESWWQYPFVVLFTSICWLTVTFLTPREAKRVLYHFYKTTQPGGPGWKSVIEEAKSENVDLEENNEKWSVPNGILAVISATIAIYGCLFTVGKLIYGEYNNALIFLAITIASSIALLYIWKKMKGKAF</sequence>
<feature type="transmembrane region" description="Helical" evidence="7">
    <location>
        <begin position="584"/>
        <end position="602"/>
    </location>
</feature>
<dbReference type="EMBL" id="QURB01000001">
    <property type="protein sequence ID" value="RFC55860.1"/>
    <property type="molecule type" value="Genomic_DNA"/>
</dbReference>
<reference evidence="8 9" key="1">
    <citation type="submission" date="2018-08" db="EMBL/GenBank/DDBJ databases">
        <title>The draft genome squence of Brumimicrobium sp. N62.</title>
        <authorList>
            <person name="Du Z.-J."/>
            <person name="Luo H.-R."/>
        </authorList>
    </citation>
    <scope>NUCLEOTIDE SEQUENCE [LARGE SCALE GENOMIC DNA]</scope>
    <source>
        <strain evidence="8 9">N62</strain>
    </source>
</reference>
<feature type="transmembrane region" description="Helical" evidence="7">
    <location>
        <begin position="449"/>
        <end position="469"/>
    </location>
</feature>
<name>A0A3E1F243_9FLAO</name>
<comment type="caution">
    <text evidence="8">The sequence shown here is derived from an EMBL/GenBank/DDBJ whole genome shotgun (WGS) entry which is preliminary data.</text>
</comment>
<feature type="transmembrane region" description="Helical" evidence="7">
    <location>
        <begin position="45"/>
        <end position="66"/>
    </location>
</feature>
<feature type="transmembrane region" description="Helical" evidence="7">
    <location>
        <begin position="153"/>
        <end position="174"/>
    </location>
</feature>
<dbReference type="GO" id="GO:0005412">
    <property type="term" value="F:D-glucose:sodium symporter activity"/>
    <property type="evidence" value="ECO:0007669"/>
    <property type="project" value="TreeGrafter"/>
</dbReference>
<evidence type="ECO:0000256" key="2">
    <source>
        <dbReference type="ARBA" id="ARBA00006434"/>
    </source>
</evidence>
<dbReference type="Pfam" id="PF00474">
    <property type="entry name" value="SSF"/>
    <property type="match status" value="1"/>
</dbReference>
<dbReference type="Proteomes" id="UP000257127">
    <property type="component" value="Unassembled WGS sequence"/>
</dbReference>
<feature type="transmembrane region" description="Helical" evidence="7">
    <location>
        <begin position="330"/>
        <end position="355"/>
    </location>
</feature>
<dbReference type="InterPro" id="IPR038377">
    <property type="entry name" value="Na/Glc_symporter_sf"/>
</dbReference>
<feature type="transmembrane region" description="Helical" evidence="7">
    <location>
        <begin position="78"/>
        <end position="97"/>
    </location>
</feature>
<keyword evidence="5 7" id="KW-0472">Membrane</keyword>
<dbReference type="RefSeq" id="WP_116879695.1">
    <property type="nucleotide sequence ID" value="NZ_QURB01000001.1"/>
</dbReference>
<feature type="transmembrane region" description="Helical" evidence="7">
    <location>
        <begin position="556"/>
        <end position="578"/>
    </location>
</feature>
<dbReference type="AlphaFoldDB" id="A0A3E1F243"/>
<evidence type="ECO:0000256" key="5">
    <source>
        <dbReference type="ARBA" id="ARBA00023136"/>
    </source>
</evidence>
<dbReference type="OrthoDB" id="9761931at2"/>
<evidence type="ECO:0000313" key="9">
    <source>
        <dbReference type="Proteomes" id="UP000257127"/>
    </source>
</evidence>
<keyword evidence="4 7" id="KW-1133">Transmembrane helix</keyword>
<keyword evidence="3 7" id="KW-0812">Transmembrane</keyword>
<evidence type="ECO:0000256" key="7">
    <source>
        <dbReference type="SAM" id="Phobius"/>
    </source>
</evidence>
<feature type="transmembrane region" description="Helical" evidence="7">
    <location>
        <begin position="489"/>
        <end position="507"/>
    </location>
</feature>
<dbReference type="CDD" id="cd11477">
    <property type="entry name" value="SLC5sbd_u1"/>
    <property type="match status" value="1"/>
</dbReference>
<keyword evidence="9" id="KW-1185">Reference proteome</keyword>
<dbReference type="PROSITE" id="PS50283">
    <property type="entry name" value="NA_SOLUT_SYMP_3"/>
    <property type="match status" value="1"/>
</dbReference>
<evidence type="ECO:0000256" key="6">
    <source>
        <dbReference type="RuleBase" id="RU362091"/>
    </source>
</evidence>
<dbReference type="GO" id="GO:0005886">
    <property type="term" value="C:plasma membrane"/>
    <property type="evidence" value="ECO:0007669"/>
    <property type="project" value="TreeGrafter"/>
</dbReference>
<organism evidence="8 9">
    <name type="scientific">Brumimicrobium aurantiacum</name>
    <dbReference type="NCBI Taxonomy" id="1737063"/>
    <lineage>
        <taxon>Bacteria</taxon>
        <taxon>Pseudomonadati</taxon>
        <taxon>Bacteroidota</taxon>
        <taxon>Flavobacteriia</taxon>
        <taxon>Flavobacteriales</taxon>
        <taxon>Crocinitomicaceae</taxon>
        <taxon>Brumimicrobium</taxon>
    </lineage>
</organism>
<evidence type="ECO:0000313" key="8">
    <source>
        <dbReference type="EMBL" id="RFC55860.1"/>
    </source>
</evidence>
<proteinExistence type="inferred from homology"/>
<evidence type="ECO:0000256" key="3">
    <source>
        <dbReference type="ARBA" id="ARBA00022692"/>
    </source>
</evidence>